<sequence length="217" mass="23996">MTTARFRNKWCLLLLLTLPMAAPAQQPAPAAPVAAEQAFRAFAARSAQPGVRTHAFDPAHTRFGFELRTRWGQRVQGRFPVYDGTVLFLPDGRRQVRIRLAAGSIDVAGSERYAAIARSDAFFDAEHHPDIEFVSDPHDDMLTRRGGLLQGVLRMHGVSRPETFMVAPAMCERAGQDCDAFASGSVDRSDYGIAGMRLVLSDRVRFTMQVRLLDPAP</sequence>
<evidence type="ECO:0000259" key="2">
    <source>
        <dbReference type="SMART" id="SM00867"/>
    </source>
</evidence>
<dbReference type="Proteomes" id="UP000593932">
    <property type="component" value="Chromosome"/>
</dbReference>
<dbReference type="PANTHER" id="PTHR34406:SF1">
    <property type="entry name" value="PROTEIN YCEI"/>
    <property type="match status" value="1"/>
</dbReference>
<accession>A0A7S6UKT0</accession>
<evidence type="ECO:0000256" key="1">
    <source>
        <dbReference type="SAM" id="SignalP"/>
    </source>
</evidence>
<dbReference type="PANTHER" id="PTHR34406">
    <property type="entry name" value="PROTEIN YCEI"/>
    <property type="match status" value="1"/>
</dbReference>
<dbReference type="EMBL" id="CP063657">
    <property type="protein sequence ID" value="QOW22123.1"/>
    <property type="molecule type" value="Genomic_DNA"/>
</dbReference>
<dbReference type="RefSeq" id="WP_194034669.1">
    <property type="nucleotide sequence ID" value="NZ_CP063657.1"/>
</dbReference>
<reference evidence="3 4" key="1">
    <citation type="submission" date="2020-10" db="EMBL/GenBank/DDBJ databases">
        <title>complete genome sequencing of Lysobacter sp. H23M41.</title>
        <authorList>
            <person name="Bae J.-W."/>
            <person name="Lee S.-Y."/>
        </authorList>
    </citation>
    <scope>NUCLEOTIDE SEQUENCE [LARGE SCALE GENOMIC DNA]</scope>
    <source>
        <strain evidence="3 4">H23M41</strain>
    </source>
</reference>
<organism evidence="3 4">
    <name type="scientific">Novilysobacter avium</name>
    <dbReference type="NCBI Taxonomy" id="2781023"/>
    <lineage>
        <taxon>Bacteria</taxon>
        <taxon>Pseudomonadati</taxon>
        <taxon>Pseudomonadota</taxon>
        <taxon>Gammaproteobacteria</taxon>
        <taxon>Lysobacterales</taxon>
        <taxon>Lysobacteraceae</taxon>
        <taxon>Novilysobacter</taxon>
    </lineage>
</organism>
<keyword evidence="4" id="KW-1185">Reference proteome</keyword>
<dbReference type="Pfam" id="PF04264">
    <property type="entry name" value="YceI"/>
    <property type="match status" value="1"/>
</dbReference>
<evidence type="ECO:0000313" key="3">
    <source>
        <dbReference type="EMBL" id="QOW22123.1"/>
    </source>
</evidence>
<feature type="chain" id="PRO_5046571539" evidence="1">
    <location>
        <begin position="25"/>
        <end position="217"/>
    </location>
</feature>
<dbReference type="SMART" id="SM00867">
    <property type="entry name" value="YceI"/>
    <property type="match status" value="1"/>
</dbReference>
<protein>
    <submittedName>
        <fullName evidence="3">YceI family protein</fullName>
    </submittedName>
</protein>
<evidence type="ECO:0000313" key="4">
    <source>
        <dbReference type="Proteomes" id="UP000593932"/>
    </source>
</evidence>
<dbReference type="SUPFAM" id="SSF101874">
    <property type="entry name" value="YceI-like"/>
    <property type="match status" value="1"/>
</dbReference>
<feature type="signal peptide" evidence="1">
    <location>
        <begin position="1"/>
        <end position="24"/>
    </location>
</feature>
<feature type="domain" description="Lipid/polyisoprenoid-binding YceI-like" evidence="2">
    <location>
        <begin position="53"/>
        <end position="213"/>
    </location>
</feature>
<dbReference type="Gene3D" id="2.40.128.110">
    <property type="entry name" value="Lipid/polyisoprenoid-binding, YceI-like"/>
    <property type="match status" value="1"/>
</dbReference>
<gene>
    <name evidence="3" type="ORF">INQ42_00350</name>
</gene>
<name>A0A7S6UKT0_9GAMM</name>
<keyword evidence="1" id="KW-0732">Signal</keyword>
<dbReference type="InterPro" id="IPR036761">
    <property type="entry name" value="TTHA0802/YceI-like_sf"/>
</dbReference>
<proteinExistence type="predicted"/>
<dbReference type="InterPro" id="IPR007372">
    <property type="entry name" value="Lipid/polyisoprenoid-bd_YceI"/>
</dbReference>